<dbReference type="PANTHER" id="PTHR11802:SF201">
    <property type="entry name" value="CARBOXYPEPTIDASE"/>
    <property type="match status" value="1"/>
</dbReference>
<dbReference type="AlphaFoldDB" id="A9V4H5"/>
<dbReference type="GO" id="GO:0006508">
    <property type="term" value="P:proteolysis"/>
    <property type="evidence" value="ECO:0007669"/>
    <property type="project" value="UniProtKB-KW"/>
</dbReference>
<sequence>MQHSTALVAVAMALLVAFAAAAPSGHEITALPGWSGPLPSRHYSGYLNISQTKRIHYWFVESMNNPTTDPVVVWMNGGPGCSSLDGFVYEHGPFRFSEDGTSLVRFNQSWASLANMLYIEAPVGVGFSYATDSAYACNDDQTAYDNRLAVQTFFSLFPEYNQHDLFITGESYGGIYVPTLAESILQATENGTYKGAPLKGIAVGNGCTGNEIGVCGGERDKYETEYLLGTAFVDPSLKDAIRAACDFSNSSVPSMPCQVLLNKMHNNLGNIDMYNIYGSCINGDSNQVLRAPLGKTYTDIRGPTACIDSILASNYFNRADVQAAIHVQKPVERWSTCGTAPGWTYNSNRANLPRDSYPYIIEHIKVVIYNGDWDTCVPYTDNVAWTSGMNYPTKAAWHPWFYNVTAEGVTSEQVGGYATVYDKNDFTFVTVRGGRHEVPETAPDKALALLSHLIHGVGF</sequence>
<organism evidence="3 4">
    <name type="scientific">Monosiga brevicollis</name>
    <name type="common">Choanoflagellate</name>
    <dbReference type="NCBI Taxonomy" id="81824"/>
    <lineage>
        <taxon>Eukaryota</taxon>
        <taxon>Choanoflagellata</taxon>
        <taxon>Craspedida</taxon>
        <taxon>Salpingoecidae</taxon>
        <taxon>Monosiga</taxon>
    </lineage>
</organism>
<dbReference type="SUPFAM" id="SSF53474">
    <property type="entry name" value="alpha/beta-Hydrolases"/>
    <property type="match status" value="1"/>
</dbReference>
<dbReference type="GeneID" id="5892796"/>
<dbReference type="GO" id="GO:0004185">
    <property type="term" value="F:serine-type carboxypeptidase activity"/>
    <property type="evidence" value="ECO:0000318"/>
    <property type="project" value="GO_Central"/>
</dbReference>
<dbReference type="InterPro" id="IPR018202">
    <property type="entry name" value="Ser_caboxypep_ser_AS"/>
</dbReference>
<reference evidence="3 4" key="1">
    <citation type="journal article" date="2008" name="Nature">
        <title>The genome of the choanoflagellate Monosiga brevicollis and the origin of metazoans.</title>
        <authorList>
            <consortium name="JGI Sequencing"/>
            <person name="King N."/>
            <person name="Westbrook M.J."/>
            <person name="Young S.L."/>
            <person name="Kuo A."/>
            <person name="Abedin M."/>
            <person name="Chapman J."/>
            <person name="Fairclough S."/>
            <person name="Hellsten U."/>
            <person name="Isogai Y."/>
            <person name="Letunic I."/>
            <person name="Marr M."/>
            <person name="Pincus D."/>
            <person name="Putnam N."/>
            <person name="Rokas A."/>
            <person name="Wright K.J."/>
            <person name="Zuzow R."/>
            <person name="Dirks W."/>
            <person name="Good M."/>
            <person name="Goodstein D."/>
            <person name="Lemons D."/>
            <person name="Li W."/>
            <person name="Lyons J.B."/>
            <person name="Morris A."/>
            <person name="Nichols S."/>
            <person name="Richter D.J."/>
            <person name="Salamov A."/>
            <person name="Bork P."/>
            <person name="Lim W.A."/>
            <person name="Manning G."/>
            <person name="Miller W.T."/>
            <person name="McGinnis W."/>
            <person name="Shapiro H."/>
            <person name="Tjian R."/>
            <person name="Grigoriev I.V."/>
            <person name="Rokhsar D."/>
        </authorList>
    </citation>
    <scope>NUCLEOTIDE SEQUENCE [LARGE SCALE GENOMIC DNA]</scope>
    <source>
        <strain evidence="4">MX1 / ATCC 50154</strain>
    </source>
</reference>
<dbReference type="FunCoup" id="A9V4H5">
    <property type="interactions" value="588"/>
</dbReference>
<keyword evidence="2" id="KW-0645">Protease</keyword>
<dbReference type="InterPro" id="IPR001563">
    <property type="entry name" value="Peptidase_S10"/>
</dbReference>
<dbReference type="EC" id="3.4.16.-" evidence="2"/>
<dbReference type="PROSITE" id="PS00131">
    <property type="entry name" value="CARBOXYPEPT_SER_SER"/>
    <property type="match status" value="1"/>
</dbReference>
<dbReference type="Gene3D" id="3.40.50.1820">
    <property type="entry name" value="alpha/beta hydrolase"/>
    <property type="match status" value="1"/>
</dbReference>
<feature type="chain" id="PRO_5006522070" description="Carboxypeptidase" evidence="2">
    <location>
        <begin position="22"/>
        <end position="459"/>
    </location>
</feature>
<dbReference type="STRING" id="81824.A9V4H5"/>
<evidence type="ECO:0000313" key="3">
    <source>
        <dbReference type="EMBL" id="EDQ87711.1"/>
    </source>
</evidence>
<feature type="signal peptide" evidence="2">
    <location>
        <begin position="1"/>
        <end position="21"/>
    </location>
</feature>
<dbReference type="InterPro" id="IPR029058">
    <property type="entry name" value="AB_hydrolase_fold"/>
</dbReference>
<keyword evidence="4" id="KW-1185">Reference proteome</keyword>
<dbReference type="ESTHER" id="monbe-a9v4h5">
    <property type="family name" value="Carboxypeptidase_S10"/>
</dbReference>
<dbReference type="Pfam" id="PF00450">
    <property type="entry name" value="Peptidase_S10"/>
    <property type="match status" value="1"/>
</dbReference>
<name>A9V4H5_MONBE</name>
<keyword evidence="2" id="KW-0121">Carboxypeptidase</keyword>
<comment type="similarity">
    <text evidence="1 2">Belongs to the peptidase S10 family.</text>
</comment>
<evidence type="ECO:0000256" key="2">
    <source>
        <dbReference type="RuleBase" id="RU361156"/>
    </source>
</evidence>
<gene>
    <name evidence="3" type="ORF">MONBRDRAFT_33274</name>
</gene>
<keyword evidence="2" id="KW-0732">Signal</keyword>
<proteinExistence type="inferred from homology"/>
<dbReference type="InParanoid" id="A9V4H5"/>
<keyword evidence="2" id="KW-0378">Hydrolase</keyword>
<dbReference type="OMA" id="WYYRQQV"/>
<dbReference type="PRINTS" id="PR00724">
    <property type="entry name" value="CRBOXYPTASEC"/>
</dbReference>
<dbReference type="eggNOG" id="KOG1282">
    <property type="taxonomic scope" value="Eukaryota"/>
</dbReference>
<accession>A9V4H5</accession>
<evidence type="ECO:0000313" key="4">
    <source>
        <dbReference type="Proteomes" id="UP000001357"/>
    </source>
</evidence>
<dbReference type="PANTHER" id="PTHR11802">
    <property type="entry name" value="SERINE PROTEASE FAMILY S10 SERINE CARBOXYPEPTIDASE"/>
    <property type="match status" value="1"/>
</dbReference>
<evidence type="ECO:0000256" key="1">
    <source>
        <dbReference type="ARBA" id="ARBA00009431"/>
    </source>
</evidence>
<dbReference type="RefSeq" id="XP_001747631.1">
    <property type="nucleotide sequence ID" value="XM_001747579.1"/>
</dbReference>
<dbReference type="KEGG" id="mbr:MONBRDRAFT_33274"/>
<dbReference type="Proteomes" id="UP000001357">
    <property type="component" value="Unassembled WGS sequence"/>
</dbReference>
<dbReference type="EMBL" id="CH991558">
    <property type="protein sequence ID" value="EDQ87711.1"/>
    <property type="molecule type" value="Genomic_DNA"/>
</dbReference>
<protein>
    <recommendedName>
        <fullName evidence="2">Carboxypeptidase</fullName>
        <ecNumber evidence="2">3.4.16.-</ecNumber>
    </recommendedName>
</protein>